<keyword evidence="4" id="KW-0406">Ion transport</keyword>
<dbReference type="Pfam" id="PF13715">
    <property type="entry name" value="CarbopepD_reg_2"/>
    <property type="match status" value="1"/>
</dbReference>
<dbReference type="InterPro" id="IPR011662">
    <property type="entry name" value="Secretin/TonB_short_N"/>
</dbReference>
<dbReference type="InterPro" id="IPR023997">
    <property type="entry name" value="TonB-dep_OMP_SusC/RagA_CS"/>
</dbReference>
<dbReference type="Proteomes" id="UP001549749">
    <property type="component" value="Unassembled WGS sequence"/>
</dbReference>
<dbReference type="InterPro" id="IPR023996">
    <property type="entry name" value="TonB-dep_OMP_SusC/RagA"/>
</dbReference>
<sequence>MKKTGLPLAIPLPAGFIKALLMMKFIFLLVLMTCLQVSAKVYSQNTRITLRVDDAQLYRLFKVIEKQTDYRFVYSNNILPADKKVSIHAENMPLSKVLEMALVNTPLTYSSLESNLVVISLKTYPAIYEVLKGKVTDRDGNPLLGVTVRNNNTKQGTVTDQQGNFFLQVSEGDELSFSFIGYENKTVKVSAKAMMTVVLEQSSSKLNETVVVGYGTTKIKDMTGSVARINAKELELAPTGGTVASFLQGKAAGVNVMVQSGAPGAPTQVVIRGGTSLSGTNEPLYVVDGVPNYVASTQGVGADVTKALFNLNLSDVETIDVLKDASATAIYGSRGANGVVIITTKRGRAGVKPEVELRYSTGVQARAGGWGVLNAANWKAIVEEAARNGIMTTGATDYFTKKLIDPNSVQTTGHIDFLTGNVMRDIIDPVTGKYTQQRFFQDQDIPWWNMMTQDARQSQYDISMRGGSANNNYYASISYMDQQGIIVNSNLKRISGRFNTETRVGKNLKIGINMDGATSVNNQKTELTKAIIEYRPDLPVYNADGSFYLFDQYTDNPMSIGSNRQENSAKNFTGSGYAEYEIIPGLRFKSNYSVRYNLFNNDKYINRGKSYSSYNGQGTIVYNESTVTLFDNTLTYAKAVDKHDLIAMVGTSVEKANTKMLSASGMDFPDDIILNNLGSATTYGKPNSNEYGTGLTSGFVRLNYKYDGRFLATLTGRADGSSKFGSGNRFGYFPSGALAWIISEEAFLQNSKMVNYLKIRGSVGKTGTQDIGNDQWRTLMSGSVYEGLPGVYPSQLGNTQLKWETTTQMDAGIDYAFWNNRISGALGVYKKNTNNLLYSTQVPSSSGFTNVTQNLASIENKGIEFDVLVDLVKTRDWLWDLGFNVSKNWGTVTSVNGERTYLSKSVLEAGMALGTFYGHRALGIYKTMEEIDALSSIDPKTGKKVYYQNQYTRPGDLKFADLNGDGIVNNDDREVLGNSNPLFYGGINSTVRYKGFTLSARFDYSYGAKRYWVGESDMMSFNGYFNKVTNVMDRWTPENPDAKYPRVIFYDRSENNRFSNFYLHDASYLRLNNLNISYRVPPKFLRGYFLKGIDLSAYATNLFTITNYPGMDPQGNFNTSASGTMMGTGYDYSYYPSAKSYNFSARFIFN</sequence>
<evidence type="ECO:0000256" key="2">
    <source>
        <dbReference type="ARBA" id="ARBA00022448"/>
    </source>
</evidence>
<evidence type="ECO:0000256" key="4">
    <source>
        <dbReference type="ARBA" id="ARBA00022496"/>
    </source>
</evidence>
<dbReference type="InterPro" id="IPR008969">
    <property type="entry name" value="CarboxyPept-like_regulatory"/>
</dbReference>
<feature type="domain" description="TonB-dependent receptor plug" evidence="14">
    <location>
        <begin position="219"/>
        <end position="339"/>
    </location>
</feature>
<dbReference type="Gene3D" id="2.40.170.20">
    <property type="entry name" value="TonB-dependent receptor, beta-barrel domain"/>
    <property type="match status" value="1"/>
</dbReference>
<dbReference type="InterPro" id="IPR036942">
    <property type="entry name" value="Beta-barrel_TonB_sf"/>
</dbReference>
<evidence type="ECO:0000256" key="3">
    <source>
        <dbReference type="ARBA" id="ARBA00022452"/>
    </source>
</evidence>
<dbReference type="NCBIfam" id="TIGR04056">
    <property type="entry name" value="OMP_RagA_SusC"/>
    <property type="match status" value="1"/>
</dbReference>
<reference evidence="15 16" key="1">
    <citation type="submission" date="2024-06" db="EMBL/GenBank/DDBJ databases">
        <title>Chitinophaga defluvii sp. nov., isolated from municipal sewage.</title>
        <authorList>
            <person name="Zhang L."/>
        </authorList>
    </citation>
    <scope>NUCLEOTIDE SEQUENCE [LARGE SCALE GENOMIC DNA]</scope>
    <source>
        <strain evidence="15 16">H8</strain>
    </source>
</reference>
<dbReference type="Pfam" id="PF07660">
    <property type="entry name" value="STN"/>
    <property type="match status" value="1"/>
</dbReference>
<evidence type="ECO:0000313" key="15">
    <source>
        <dbReference type="EMBL" id="MET6996561.1"/>
    </source>
</evidence>
<dbReference type="RefSeq" id="WP_354659203.1">
    <property type="nucleotide sequence ID" value="NZ_JBEXAC010000001.1"/>
</dbReference>
<keyword evidence="5 10" id="KW-0812">Transmembrane</keyword>
<dbReference type="SUPFAM" id="SSF49464">
    <property type="entry name" value="Carboxypeptidase regulatory domain-like"/>
    <property type="match status" value="1"/>
</dbReference>
<evidence type="ECO:0000313" key="16">
    <source>
        <dbReference type="Proteomes" id="UP001549749"/>
    </source>
</evidence>
<feature type="domain" description="TonB-dependent receptor-like beta-barrel" evidence="12">
    <location>
        <begin position="544"/>
        <end position="1102"/>
    </location>
</feature>
<dbReference type="Gene3D" id="2.60.40.1120">
    <property type="entry name" value="Carboxypeptidase-like, regulatory domain"/>
    <property type="match status" value="1"/>
</dbReference>
<dbReference type="EMBL" id="JBEXAC010000001">
    <property type="protein sequence ID" value="MET6996561.1"/>
    <property type="molecule type" value="Genomic_DNA"/>
</dbReference>
<dbReference type="Gene3D" id="2.170.130.10">
    <property type="entry name" value="TonB-dependent receptor, plug domain"/>
    <property type="match status" value="1"/>
</dbReference>
<evidence type="ECO:0000256" key="10">
    <source>
        <dbReference type="PROSITE-ProRule" id="PRU01360"/>
    </source>
</evidence>
<evidence type="ECO:0000256" key="11">
    <source>
        <dbReference type="RuleBase" id="RU003357"/>
    </source>
</evidence>
<evidence type="ECO:0000259" key="13">
    <source>
        <dbReference type="Pfam" id="PF07660"/>
    </source>
</evidence>
<dbReference type="InterPro" id="IPR000531">
    <property type="entry name" value="Beta-barrel_TonB"/>
</dbReference>
<dbReference type="InterPro" id="IPR039426">
    <property type="entry name" value="TonB-dep_rcpt-like"/>
</dbReference>
<dbReference type="NCBIfam" id="TIGR04057">
    <property type="entry name" value="SusC_RagA_signa"/>
    <property type="match status" value="1"/>
</dbReference>
<feature type="domain" description="Secretin/TonB short N-terminal" evidence="13">
    <location>
        <begin position="70"/>
        <end position="120"/>
    </location>
</feature>
<evidence type="ECO:0000256" key="9">
    <source>
        <dbReference type="ARBA" id="ARBA00023237"/>
    </source>
</evidence>
<dbReference type="InterPro" id="IPR037066">
    <property type="entry name" value="Plug_dom_sf"/>
</dbReference>
<dbReference type="SUPFAM" id="SSF56935">
    <property type="entry name" value="Porins"/>
    <property type="match status" value="1"/>
</dbReference>
<dbReference type="PROSITE" id="PS52016">
    <property type="entry name" value="TONB_DEPENDENT_REC_3"/>
    <property type="match status" value="1"/>
</dbReference>
<keyword evidence="4" id="KW-0410">Iron transport</keyword>
<accession>A0ABV2T0L2</accession>
<evidence type="ECO:0000259" key="14">
    <source>
        <dbReference type="Pfam" id="PF07715"/>
    </source>
</evidence>
<organism evidence="15 16">
    <name type="scientific">Chitinophaga defluvii</name>
    <dbReference type="NCBI Taxonomy" id="3163343"/>
    <lineage>
        <taxon>Bacteria</taxon>
        <taxon>Pseudomonadati</taxon>
        <taxon>Bacteroidota</taxon>
        <taxon>Chitinophagia</taxon>
        <taxon>Chitinophagales</taxon>
        <taxon>Chitinophagaceae</taxon>
        <taxon>Chitinophaga</taxon>
    </lineage>
</organism>
<keyword evidence="16" id="KW-1185">Reference proteome</keyword>
<keyword evidence="3 10" id="KW-1134">Transmembrane beta strand</keyword>
<dbReference type="InterPro" id="IPR012910">
    <property type="entry name" value="Plug_dom"/>
</dbReference>
<comment type="subcellular location">
    <subcellularLocation>
        <location evidence="1 10">Cell outer membrane</location>
        <topology evidence="1 10">Multi-pass membrane protein</topology>
    </subcellularLocation>
</comment>
<evidence type="ECO:0000256" key="8">
    <source>
        <dbReference type="ARBA" id="ARBA00023136"/>
    </source>
</evidence>
<keyword evidence="2 10" id="KW-0813">Transport</keyword>
<comment type="similarity">
    <text evidence="10 11">Belongs to the TonB-dependent receptor family.</text>
</comment>
<evidence type="ECO:0000256" key="1">
    <source>
        <dbReference type="ARBA" id="ARBA00004571"/>
    </source>
</evidence>
<dbReference type="Pfam" id="PF07715">
    <property type="entry name" value="Plug"/>
    <property type="match status" value="1"/>
</dbReference>
<evidence type="ECO:0000256" key="5">
    <source>
        <dbReference type="ARBA" id="ARBA00022692"/>
    </source>
</evidence>
<keyword evidence="7 11" id="KW-0798">TonB box</keyword>
<name>A0ABV2T0L2_9BACT</name>
<evidence type="ECO:0000256" key="7">
    <source>
        <dbReference type="ARBA" id="ARBA00023077"/>
    </source>
</evidence>
<dbReference type="Pfam" id="PF00593">
    <property type="entry name" value="TonB_dep_Rec_b-barrel"/>
    <property type="match status" value="1"/>
</dbReference>
<comment type="caution">
    <text evidence="15">The sequence shown here is derived from an EMBL/GenBank/DDBJ whole genome shotgun (WGS) entry which is preliminary data.</text>
</comment>
<keyword evidence="9 10" id="KW-0998">Cell outer membrane</keyword>
<evidence type="ECO:0000256" key="6">
    <source>
        <dbReference type="ARBA" id="ARBA00023004"/>
    </source>
</evidence>
<evidence type="ECO:0000259" key="12">
    <source>
        <dbReference type="Pfam" id="PF00593"/>
    </source>
</evidence>
<keyword evidence="8 10" id="KW-0472">Membrane</keyword>
<gene>
    <name evidence="15" type="ORF">ABR189_04250</name>
</gene>
<keyword evidence="6" id="KW-0408">Iron</keyword>
<proteinExistence type="inferred from homology"/>
<protein>
    <submittedName>
        <fullName evidence="15">SusC/RagA family TonB-linked outer membrane protein</fullName>
    </submittedName>
</protein>